<dbReference type="Pfam" id="PF00072">
    <property type="entry name" value="Response_reg"/>
    <property type="match status" value="1"/>
</dbReference>
<dbReference type="HOGENOM" id="CLU_000445_69_8_5"/>
<dbReference type="PANTHER" id="PTHR44591:SF21">
    <property type="entry name" value="TWO-COMPONENT RESPONSE REGULATOR"/>
    <property type="match status" value="1"/>
</dbReference>
<sequence length="131" mass="13850">MSEQLEARGMALLVEDEPFVAMVARQILEDEGFHVSHANTGAGALSVLEAGPQELVLAVVDIGLPDMSGDALVQQITAFRPDLPVMIASGYGADELLQRFPSGGRTALLPKPYDTAALRSALRTLGFSVEA</sequence>
<keyword evidence="5" id="KW-1185">Reference proteome</keyword>
<dbReference type="InterPro" id="IPR050595">
    <property type="entry name" value="Bact_response_regulator"/>
</dbReference>
<feature type="domain" description="Response regulatory" evidence="3">
    <location>
        <begin position="10"/>
        <end position="126"/>
    </location>
</feature>
<reference evidence="5" key="2">
    <citation type="submission" date="2007-04" db="EMBL/GenBank/DDBJ databases">
        <title>Complete genome sequence of the nitrogen-fixing bacterium Azorhizobium caulinodans ORS571.</title>
        <authorList>
            <person name="Lee K.B."/>
            <person name="Backer P.D."/>
            <person name="Aono T."/>
            <person name="Liu C.T."/>
            <person name="Suzuki S."/>
            <person name="Suzuki T."/>
            <person name="Kaneko T."/>
            <person name="Yamada M."/>
            <person name="Tabata S."/>
            <person name="Kupfer D.M."/>
            <person name="Najar F.Z."/>
            <person name="Wiley G.B."/>
            <person name="Roe B."/>
            <person name="Binnewies T."/>
            <person name="Ussery D."/>
            <person name="Vereecke D."/>
            <person name="Gevers D."/>
            <person name="Holsters M."/>
            <person name="Oyaizu H."/>
        </authorList>
    </citation>
    <scope>NUCLEOTIDE SEQUENCE [LARGE SCALE GENOMIC DNA]</scope>
    <source>
        <strain evidence="5">ATCC 43989 / DSM 5975 / JCM 20966 / LMG 6465 / NBRC 14845 / NCIMB 13405 / ORS 571</strain>
    </source>
</reference>
<dbReference type="PANTHER" id="PTHR44591">
    <property type="entry name" value="STRESS RESPONSE REGULATOR PROTEIN 1"/>
    <property type="match status" value="1"/>
</dbReference>
<dbReference type="Gene3D" id="3.40.50.2300">
    <property type="match status" value="1"/>
</dbReference>
<reference evidence="4 5" key="3">
    <citation type="journal article" date="2008" name="BMC Genomics">
        <title>The genome of the versatile nitrogen fixer Azorhizobium caulinodans ORS571.</title>
        <authorList>
            <person name="Lee KB."/>
            <person name="Backer P.D."/>
            <person name="Aono T."/>
            <person name="Liu CT."/>
            <person name="Suzuki S."/>
            <person name="Suzuki T."/>
            <person name="Kaneko T."/>
            <person name="Yamada M."/>
            <person name="Tabata S."/>
            <person name="Kupfer D.M."/>
            <person name="Najar F.Z."/>
            <person name="Wiley G.B."/>
            <person name="Roe B."/>
            <person name="Binnewies T.T."/>
            <person name="Ussery D.W."/>
            <person name="D'Haeze W."/>
            <person name="Herder J.D."/>
            <person name="Gevers D."/>
            <person name="Vereecke D."/>
            <person name="Holsters M."/>
            <person name="Oyaizu H."/>
        </authorList>
    </citation>
    <scope>NUCLEOTIDE SEQUENCE [LARGE SCALE GENOMIC DNA]</scope>
    <source>
        <strain evidence="5">ATCC 43989 / DSM 5975 / JCM 20966 / LMG 6465 / NBRC 14845 / NCIMB 13405 / ORS 571</strain>
    </source>
</reference>
<dbReference type="SUPFAM" id="SSF52172">
    <property type="entry name" value="CheY-like"/>
    <property type="match status" value="1"/>
</dbReference>
<organism evidence="4 5">
    <name type="scientific">Azorhizobium caulinodans (strain ATCC 43989 / DSM 5975 / JCM 20966 / LMG 6465 / NBRC 14845 / NCIMB 13405 / ORS 571)</name>
    <dbReference type="NCBI Taxonomy" id="438753"/>
    <lineage>
        <taxon>Bacteria</taxon>
        <taxon>Pseudomonadati</taxon>
        <taxon>Pseudomonadota</taxon>
        <taxon>Alphaproteobacteria</taxon>
        <taxon>Hyphomicrobiales</taxon>
        <taxon>Xanthobacteraceae</taxon>
        <taxon>Azorhizobium</taxon>
    </lineage>
</organism>
<dbReference type="SMART" id="SM00448">
    <property type="entry name" value="REC"/>
    <property type="match status" value="1"/>
</dbReference>
<proteinExistence type="predicted"/>
<name>A8IJT7_AZOC5</name>
<evidence type="ECO:0000256" key="2">
    <source>
        <dbReference type="PROSITE-ProRule" id="PRU00169"/>
    </source>
</evidence>
<reference evidence="4 5" key="4">
    <citation type="journal article" date="2009" name="Appl. Environ. Microbiol.">
        <title>Comparative genome-wide transcriptional profiling of Azorhizobium caulinodans ORS571 grown under free-living and symbiotic conditions.</title>
        <authorList>
            <person name="Tsukada S."/>
            <person name="Aono T."/>
            <person name="Akiba N."/>
            <person name="Lee KB."/>
            <person name="Liu CT."/>
            <person name="Toyazaki H."/>
            <person name="Oyaizu H."/>
        </authorList>
    </citation>
    <scope>NUCLEOTIDE SEQUENCE [LARGE SCALE GENOMIC DNA]</scope>
    <source>
        <strain evidence="5">ATCC 43989 / DSM 5975 / JCM 20966 / LMG 6465 / NBRC 14845 / NCIMB 13405 / ORS 571</strain>
    </source>
</reference>
<gene>
    <name evidence="4" type="ordered locus">AZC_0356</name>
</gene>
<dbReference type="EMBL" id="AP009384">
    <property type="protein sequence ID" value="BAF86354.1"/>
    <property type="molecule type" value="Genomic_DNA"/>
</dbReference>
<evidence type="ECO:0000313" key="5">
    <source>
        <dbReference type="Proteomes" id="UP000000270"/>
    </source>
</evidence>
<keyword evidence="1 2" id="KW-0597">Phosphoprotein</keyword>
<reference evidence="4 5" key="5">
    <citation type="journal article" date="2010" name="Appl. Environ. Microbiol.">
        <title>phrR-like gene praR of Azorhizobium caulinodans ORS571 is essential for symbiosis with Sesbania rostrata and is involved in expression of reb genes.</title>
        <authorList>
            <person name="Akiba N."/>
            <person name="Aono T."/>
            <person name="Toyazaki H."/>
            <person name="Sato S."/>
            <person name="Oyaizu H."/>
        </authorList>
    </citation>
    <scope>NUCLEOTIDE SEQUENCE [LARGE SCALE GENOMIC DNA]</scope>
    <source>
        <strain evidence="5">ATCC 43989 / DSM 5975 / JCM 20966 / LMG 6465 / NBRC 14845 / NCIMB 13405 / ORS 571</strain>
    </source>
</reference>
<accession>A8IJT7</accession>
<feature type="modified residue" description="4-aspartylphosphate" evidence="2">
    <location>
        <position position="61"/>
    </location>
</feature>
<dbReference type="GO" id="GO:0000160">
    <property type="term" value="P:phosphorelay signal transduction system"/>
    <property type="evidence" value="ECO:0007669"/>
    <property type="project" value="InterPro"/>
</dbReference>
<dbReference type="eggNOG" id="COG3437">
    <property type="taxonomic scope" value="Bacteria"/>
</dbReference>
<protein>
    <submittedName>
        <fullName evidence="4">Putative PAS protein</fullName>
    </submittedName>
</protein>
<dbReference type="KEGG" id="azc:AZC_0356"/>
<reference evidence="4 5" key="1">
    <citation type="journal article" date="2007" name="Appl. Environ. Microbiol.">
        <title>Rhizobial factors required for stem nodule maturation and maintenance in Sesbania rostrata-Azorhizobium caulinodans ORS571 symbiosis.</title>
        <authorList>
            <person name="Suzuki S."/>
            <person name="Aono T."/>
            <person name="Lee KB."/>
            <person name="Suzuki T."/>
            <person name="Liu CT."/>
            <person name="Miwa H."/>
            <person name="Wakao S."/>
            <person name="Iki T."/>
            <person name="Oyaizu H."/>
        </authorList>
    </citation>
    <scope>NUCLEOTIDE SEQUENCE [LARGE SCALE GENOMIC DNA]</scope>
    <source>
        <strain evidence="5">ATCC 43989 / DSM 5975 / JCM 20966 / LMG 6465 / NBRC 14845 / NCIMB 13405 / ORS 571</strain>
    </source>
</reference>
<dbReference type="STRING" id="438753.AZC_0356"/>
<dbReference type="InterPro" id="IPR001789">
    <property type="entry name" value="Sig_transdc_resp-reg_receiver"/>
</dbReference>
<dbReference type="CDD" id="cd00156">
    <property type="entry name" value="REC"/>
    <property type="match status" value="1"/>
</dbReference>
<reference evidence="4 5" key="6">
    <citation type="journal article" date="2011" name="Appl. Environ. Microbiol.">
        <title>Involvement of the azorhizobial chromosome partition gene (parA) in the onset of bacteroid differentiation during Sesbania rostrata stem nodule development.</title>
        <authorList>
            <person name="Liu CT."/>
            <person name="Lee KB."/>
            <person name="Wang YS."/>
            <person name="Peng MH."/>
            <person name="Lee KT."/>
            <person name="Suzuki S."/>
            <person name="Suzuki T."/>
            <person name="Oyaizu H."/>
        </authorList>
    </citation>
    <scope>NUCLEOTIDE SEQUENCE [LARGE SCALE GENOMIC DNA]</scope>
    <source>
        <strain evidence="5">ATCC 43989 / DSM 5975 / JCM 20966 / LMG 6465 / NBRC 14845 / NCIMB 13405 / ORS 571</strain>
    </source>
</reference>
<evidence type="ECO:0000256" key="1">
    <source>
        <dbReference type="ARBA" id="ARBA00022553"/>
    </source>
</evidence>
<dbReference type="PROSITE" id="PS50110">
    <property type="entry name" value="RESPONSE_REGULATORY"/>
    <property type="match status" value="1"/>
</dbReference>
<dbReference type="Proteomes" id="UP000000270">
    <property type="component" value="Chromosome"/>
</dbReference>
<dbReference type="AlphaFoldDB" id="A8IJT7"/>
<evidence type="ECO:0000259" key="3">
    <source>
        <dbReference type="PROSITE" id="PS50110"/>
    </source>
</evidence>
<evidence type="ECO:0000313" key="4">
    <source>
        <dbReference type="EMBL" id="BAF86354.1"/>
    </source>
</evidence>
<dbReference type="InterPro" id="IPR011006">
    <property type="entry name" value="CheY-like_superfamily"/>
</dbReference>